<dbReference type="AlphaFoldDB" id="A0A8D8YVP1"/>
<protein>
    <submittedName>
        <fullName evidence="1">Uncharacterized protein</fullName>
    </submittedName>
</protein>
<accession>A0A8D8YVP1</accession>
<organism evidence="1">
    <name type="scientific">Cacopsylla melanoneura</name>
    <dbReference type="NCBI Taxonomy" id="428564"/>
    <lineage>
        <taxon>Eukaryota</taxon>
        <taxon>Metazoa</taxon>
        <taxon>Ecdysozoa</taxon>
        <taxon>Arthropoda</taxon>
        <taxon>Hexapoda</taxon>
        <taxon>Insecta</taxon>
        <taxon>Pterygota</taxon>
        <taxon>Neoptera</taxon>
        <taxon>Paraneoptera</taxon>
        <taxon>Hemiptera</taxon>
        <taxon>Sternorrhyncha</taxon>
        <taxon>Psylloidea</taxon>
        <taxon>Psyllidae</taxon>
        <taxon>Psyllinae</taxon>
        <taxon>Cacopsylla</taxon>
    </lineage>
</organism>
<name>A0A8D8YVP1_9HEMI</name>
<sequence length="108" mass="11244">MRLVRTMSSYEVLSIATRALFQKATSQFPRSALCPIEAEGPLPAAGSMTPEVLWTAGGPLTAGEPLTADGSLTAGKILTGEEPTPAEYLLTAGGLLTSEGPKRRPTNT</sequence>
<proteinExistence type="predicted"/>
<dbReference type="EMBL" id="HBUF01397855">
    <property type="protein sequence ID" value="CAG6736054.1"/>
    <property type="molecule type" value="Transcribed_RNA"/>
</dbReference>
<reference evidence="1" key="1">
    <citation type="submission" date="2021-05" db="EMBL/GenBank/DDBJ databases">
        <authorList>
            <person name="Alioto T."/>
            <person name="Alioto T."/>
            <person name="Gomez Garrido J."/>
        </authorList>
    </citation>
    <scope>NUCLEOTIDE SEQUENCE</scope>
</reference>
<evidence type="ECO:0000313" key="1">
    <source>
        <dbReference type="EMBL" id="CAG6736054.1"/>
    </source>
</evidence>